<proteinExistence type="predicted"/>
<dbReference type="AlphaFoldDB" id="A0A235B1B4"/>
<reference evidence="1 2" key="1">
    <citation type="submission" date="2017-07" db="EMBL/GenBank/DDBJ databases">
        <title>The genome sequence of Paludifilum halophilum highlights mechanisms for microbial adaptation to high salt environemnts.</title>
        <authorList>
            <person name="Belbahri L."/>
        </authorList>
    </citation>
    <scope>NUCLEOTIDE SEQUENCE [LARGE SCALE GENOMIC DNA]</scope>
    <source>
        <strain evidence="1 2">DSM 102817</strain>
    </source>
</reference>
<sequence length="59" mass="6972">MRDGGLRCKDGKKLIEGSDFMRGENIDCASLQPIKEWHISHGERMEERARMSQQRRLKR</sequence>
<dbReference type="EMBL" id="NOWF01000038">
    <property type="protein sequence ID" value="OYD06064.1"/>
    <property type="molecule type" value="Genomic_DNA"/>
</dbReference>
<dbReference type="Proteomes" id="UP000215459">
    <property type="component" value="Unassembled WGS sequence"/>
</dbReference>
<comment type="caution">
    <text evidence="1">The sequence shown here is derived from an EMBL/GenBank/DDBJ whole genome shotgun (WGS) entry which is preliminary data.</text>
</comment>
<name>A0A235B1B4_9BACL</name>
<evidence type="ECO:0000313" key="2">
    <source>
        <dbReference type="Proteomes" id="UP000215459"/>
    </source>
</evidence>
<evidence type="ECO:0000313" key="1">
    <source>
        <dbReference type="EMBL" id="OYD06064.1"/>
    </source>
</evidence>
<gene>
    <name evidence="1" type="ORF">CHM34_18305</name>
</gene>
<accession>A0A235B1B4</accession>
<protein>
    <submittedName>
        <fullName evidence="1">Uncharacterized protein</fullName>
    </submittedName>
</protein>
<organism evidence="1 2">
    <name type="scientific">Paludifilum halophilum</name>
    <dbReference type="NCBI Taxonomy" id="1642702"/>
    <lineage>
        <taxon>Bacteria</taxon>
        <taxon>Bacillati</taxon>
        <taxon>Bacillota</taxon>
        <taxon>Bacilli</taxon>
        <taxon>Bacillales</taxon>
        <taxon>Thermoactinomycetaceae</taxon>
        <taxon>Paludifilum</taxon>
    </lineage>
</organism>
<keyword evidence="2" id="KW-1185">Reference proteome</keyword>